<dbReference type="SMART" id="SM00758">
    <property type="entry name" value="PA14"/>
    <property type="match status" value="3"/>
</dbReference>
<dbReference type="Pfam" id="PF05345">
    <property type="entry name" value="He_PIG"/>
    <property type="match status" value="1"/>
</dbReference>
<dbReference type="InterPro" id="IPR011658">
    <property type="entry name" value="PA14_dom"/>
</dbReference>
<evidence type="ECO:0000313" key="3">
    <source>
        <dbReference type="EMBL" id="GAA3945201.1"/>
    </source>
</evidence>
<dbReference type="Pfam" id="PF18962">
    <property type="entry name" value="Por_Secre_tail"/>
    <property type="match status" value="1"/>
</dbReference>
<feature type="domain" description="PA14" evidence="2">
    <location>
        <begin position="610"/>
        <end position="770"/>
    </location>
</feature>
<comment type="caution">
    <text evidence="3">The sequence shown here is derived from an EMBL/GenBank/DDBJ whole genome shotgun (WGS) entry which is preliminary data.</text>
</comment>
<keyword evidence="4" id="KW-1185">Reference proteome</keyword>
<evidence type="ECO:0000313" key="4">
    <source>
        <dbReference type="Proteomes" id="UP001499909"/>
    </source>
</evidence>
<protein>
    <recommendedName>
        <fullName evidence="2">PA14 domain-containing protein</fullName>
    </recommendedName>
</protein>
<organism evidence="3 4">
    <name type="scientific">Hymenobacter algoricola</name>
    <dbReference type="NCBI Taxonomy" id="486267"/>
    <lineage>
        <taxon>Bacteria</taxon>
        <taxon>Pseudomonadati</taxon>
        <taxon>Bacteroidota</taxon>
        <taxon>Cytophagia</taxon>
        <taxon>Cytophagales</taxon>
        <taxon>Hymenobacteraceae</taxon>
        <taxon>Hymenobacter</taxon>
    </lineage>
</organism>
<feature type="domain" description="PA14" evidence="2">
    <location>
        <begin position="328"/>
        <end position="489"/>
    </location>
</feature>
<dbReference type="Gene3D" id="3.90.182.10">
    <property type="entry name" value="Toxin - Anthrax Protective Antigen,domain 1"/>
    <property type="match status" value="3"/>
</dbReference>
<name>A0ABP7NFH8_9BACT</name>
<dbReference type="NCBIfam" id="TIGR04183">
    <property type="entry name" value="Por_Secre_tail"/>
    <property type="match status" value="1"/>
</dbReference>
<dbReference type="PROSITE" id="PS51820">
    <property type="entry name" value="PA14"/>
    <property type="match status" value="3"/>
</dbReference>
<accession>A0ABP7NFH8</accession>
<dbReference type="InterPro" id="IPR026444">
    <property type="entry name" value="Secre_tail"/>
</dbReference>
<proteinExistence type="predicted"/>
<dbReference type="InterPro" id="IPR037524">
    <property type="entry name" value="PA14/GLEYA"/>
</dbReference>
<dbReference type="EMBL" id="BAABDH010000094">
    <property type="protein sequence ID" value="GAA3945201.1"/>
    <property type="molecule type" value="Genomic_DNA"/>
</dbReference>
<evidence type="ECO:0000256" key="1">
    <source>
        <dbReference type="SAM" id="SignalP"/>
    </source>
</evidence>
<feature type="signal peptide" evidence="1">
    <location>
        <begin position="1"/>
        <end position="35"/>
    </location>
</feature>
<dbReference type="InterPro" id="IPR013783">
    <property type="entry name" value="Ig-like_fold"/>
</dbReference>
<reference evidence="4" key="1">
    <citation type="journal article" date="2019" name="Int. J. Syst. Evol. Microbiol.">
        <title>The Global Catalogue of Microorganisms (GCM) 10K type strain sequencing project: providing services to taxonomists for standard genome sequencing and annotation.</title>
        <authorList>
            <consortium name="The Broad Institute Genomics Platform"/>
            <consortium name="The Broad Institute Genome Sequencing Center for Infectious Disease"/>
            <person name="Wu L."/>
            <person name="Ma J."/>
        </authorList>
    </citation>
    <scope>NUCLEOTIDE SEQUENCE [LARGE SCALE GENOMIC DNA]</scope>
    <source>
        <strain evidence="4">JCM 17214</strain>
    </source>
</reference>
<feature type="domain" description="PA14" evidence="2">
    <location>
        <begin position="49"/>
        <end position="213"/>
    </location>
</feature>
<dbReference type="Pfam" id="PF07691">
    <property type="entry name" value="PA14"/>
    <property type="match status" value="3"/>
</dbReference>
<evidence type="ECO:0000259" key="2">
    <source>
        <dbReference type="PROSITE" id="PS51820"/>
    </source>
</evidence>
<dbReference type="SUPFAM" id="SSF56988">
    <property type="entry name" value="Anthrax protective antigen"/>
    <property type="match status" value="3"/>
</dbReference>
<gene>
    <name evidence="3" type="ORF">GCM10022406_29140</name>
</gene>
<keyword evidence="1" id="KW-0732">Signal</keyword>
<dbReference type="Proteomes" id="UP001499909">
    <property type="component" value="Unassembled WGS sequence"/>
</dbReference>
<feature type="chain" id="PRO_5045942988" description="PA14 domain-containing protein" evidence="1">
    <location>
        <begin position="36"/>
        <end position="963"/>
    </location>
</feature>
<dbReference type="Gene3D" id="2.60.40.10">
    <property type="entry name" value="Immunoglobulins"/>
    <property type="match status" value="2"/>
</dbReference>
<sequence>MLLNVVAMKTSTLVALQQCLLLFLLLLLSGPAAVAQPAACGGPDPAGNPSVSGLYAEYYAGYFNDDPAHFTDNAAPPGIRNVVPQVSFTTNASFGDLTAVSTGTALNPDYFSLRLRGTLNILTAGTYTFYLTADDAAFLWLDGPALALPASNAAATINNGQAHGTVEVAATVTLTAGLHSLLVHYGDALSDNVLVLEYDGPGTGGRQVIPNSVLCTALLPAGPPQALSYAPVPATVLGVPVSSAPPVVQNGGAAITQYALAGSVPGGFSIDALTGVVTATAGVALGLYSLDVAATNANGTSIFQNVVGFQVVPAAPAGCTGLDPGGNPVGSGLYAEYYSGYFNDVLTFAAVPPGLTRIDPQLDFGSITSFGNLTGIATGPPADPDNFSARYRGSLRIATAGTYTFYLSADDAAYLWLDNAALDAPPTLATVTINNGGLHAVQTVQATVVLSAGLHNILIYYGENAGNNQLTLEYEGPGGLSRQVIPATAFCTATQRRTGPVSALSYSPRSTTLVAGSTVVAGLSPLPVVTTLAPVTEYALANAAALPAGITIDAATGQISSSTSVPAGTYSFDVTVTNTDGSATFPAAFSFVVALPPPPGCASPTPAGGPPTAGLYGEYFAGYFSDNQSFFTTNTPLLVRTEAQLDFTADNWGGIVPPADGTLLDPDHYSARFRGSVYVPTTGDYTFFLTSDDASYLWLDNAARVSPPVTAQAAINNGGEHGLIVLARVVTLTAGMHDLLVHYGENFGANRLTLAYSGPGIPLQTVGNTSLCTASTGAPLPVELVRFEAKPVGTSVLVSWHTAQERNSAYFVVERSANGIVFEPAGQVAGAGTTTRPQAYQLTDRAPLPGLSYYRLHQIDSDGQNAYSPVVAVTSSPRVGLPEVAVFPNPNQGAFSVRVRQPSAEPAQLLLLDLRGQTVFRQTLPAAASADYTIVPERLPTGIYWLRLTTRAGTATQQVVIQR</sequence>